<organism evidence="1 2">
    <name type="scientific">Paraburkholderia domus</name>
    <dbReference type="NCBI Taxonomy" id="2793075"/>
    <lineage>
        <taxon>Bacteria</taxon>
        <taxon>Pseudomonadati</taxon>
        <taxon>Pseudomonadota</taxon>
        <taxon>Betaproteobacteria</taxon>
        <taxon>Burkholderiales</taxon>
        <taxon>Burkholderiaceae</taxon>
        <taxon>Paraburkholderia</taxon>
    </lineage>
</organism>
<keyword evidence="2" id="KW-1185">Reference proteome</keyword>
<dbReference type="EMBL" id="CAJNAS010000011">
    <property type="protein sequence ID" value="CAE6916389.1"/>
    <property type="molecule type" value="Genomic_DNA"/>
</dbReference>
<accession>A0A9N8MWR7</accession>
<evidence type="ECO:0000313" key="1">
    <source>
        <dbReference type="EMBL" id="CAE6916389.1"/>
    </source>
</evidence>
<gene>
    <name evidence="1" type="ORF">R70211_04234</name>
</gene>
<protein>
    <submittedName>
        <fullName evidence="1">Uncharacterized protein</fullName>
    </submittedName>
</protein>
<evidence type="ECO:0000313" key="2">
    <source>
        <dbReference type="Proteomes" id="UP000675121"/>
    </source>
</evidence>
<dbReference type="Proteomes" id="UP000675121">
    <property type="component" value="Unassembled WGS sequence"/>
</dbReference>
<proteinExistence type="predicted"/>
<name>A0A9N8MWR7_9BURK</name>
<comment type="caution">
    <text evidence="1">The sequence shown here is derived from an EMBL/GenBank/DDBJ whole genome shotgun (WGS) entry which is preliminary data.</text>
</comment>
<dbReference type="AlphaFoldDB" id="A0A9N8MWR7"/>
<reference evidence="1" key="1">
    <citation type="submission" date="2021-02" db="EMBL/GenBank/DDBJ databases">
        <authorList>
            <person name="Vanwijnsberghe S."/>
        </authorList>
    </citation>
    <scope>NUCLEOTIDE SEQUENCE</scope>
    <source>
        <strain evidence="1">R-70211</strain>
    </source>
</reference>
<sequence length="217" mass="24350">MRNQVAGNLRRIAEHEADRPSRHAGFDERLQQRRRRRRGFLRRLDEERAAARERRAQLAHDLIDREIPRREGGHRADRFLEHGLLNRQIARRHDPAVDAAAFVGEPLDDVRRGQHFDACLGERLALFLHHQAGDVRSALAHQGCGLAHGRRAFVGRNLAPGFEAALRGRQRPVQIGNASMGHLADGFTGGRIDDVEGFAARSVAPFAVNQEARICIA</sequence>